<evidence type="ECO:0000313" key="7">
    <source>
        <dbReference type="EMBL" id="MDN4483131.1"/>
    </source>
</evidence>
<proteinExistence type="predicted"/>
<evidence type="ECO:0000256" key="4">
    <source>
        <dbReference type="ARBA" id="ARBA00023136"/>
    </source>
</evidence>
<evidence type="ECO:0000256" key="5">
    <source>
        <dbReference type="SAM" id="Phobius"/>
    </source>
</evidence>
<feature type="transmembrane region" description="Helical" evidence="5">
    <location>
        <begin position="142"/>
        <end position="159"/>
    </location>
</feature>
<keyword evidence="4 5" id="KW-0472">Membrane</keyword>
<feature type="domain" description="Cation efflux protein transmembrane" evidence="6">
    <location>
        <begin position="12"/>
        <end position="184"/>
    </location>
</feature>
<dbReference type="AlphaFoldDB" id="A0AB35MH70"/>
<evidence type="ECO:0000256" key="1">
    <source>
        <dbReference type="ARBA" id="ARBA00004141"/>
    </source>
</evidence>
<evidence type="ECO:0000259" key="6">
    <source>
        <dbReference type="Pfam" id="PF01545"/>
    </source>
</evidence>
<dbReference type="RefSeq" id="WP_301160068.1">
    <property type="nucleotide sequence ID" value="NZ_JAUHQB010000003.1"/>
</dbReference>
<dbReference type="Gene3D" id="1.20.1510.10">
    <property type="entry name" value="Cation efflux protein transmembrane domain"/>
    <property type="match status" value="1"/>
</dbReference>
<comment type="caution">
    <text evidence="7">The sequence shown here is derived from an EMBL/GenBank/DDBJ whole genome shotgun (WGS) entry which is preliminary data.</text>
</comment>
<organism evidence="7 8">
    <name type="scientific">Demequina lignilytica</name>
    <dbReference type="NCBI Taxonomy" id="3051663"/>
    <lineage>
        <taxon>Bacteria</taxon>
        <taxon>Bacillati</taxon>
        <taxon>Actinomycetota</taxon>
        <taxon>Actinomycetes</taxon>
        <taxon>Micrococcales</taxon>
        <taxon>Demequinaceae</taxon>
        <taxon>Demequina</taxon>
    </lineage>
</organism>
<feature type="transmembrane region" description="Helical" evidence="5">
    <location>
        <begin position="101"/>
        <end position="121"/>
    </location>
</feature>
<evidence type="ECO:0000256" key="3">
    <source>
        <dbReference type="ARBA" id="ARBA00022989"/>
    </source>
</evidence>
<dbReference type="Pfam" id="PF01545">
    <property type="entry name" value="Cation_efflux"/>
    <property type="match status" value="1"/>
</dbReference>
<dbReference type="SUPFAM" id="SSF161111">
    <property type="entry name" value="Cation efflux protein transmembrane domain-like"/>
    <property type="match status" value="1"/>
</dbReference>
<keyword evidence="2 5" id="KW-0812">Transmembrane</keyword>
<feature type="transmembrane region" description="Helical" evidence="5">
    <location>
        <begin position="69"/>
        <end position="89"/>
    </location>
</feature>
<comment type="subcellular location">
    <subcellularLocation>
        <location evidence="1">Membrane</location>
        <topology evidence="1">Multi-pass membrane protein</topology>
    </subcellularLocation>
</comment>
<sequence length="198" mass="20966">MTDVAALRRAVMAVALINLGYGIVEFTVSQLIGSVSLVADSVDFLEDAALNLLIFFAFTWSLRRRANVGHVLAVIIFIPSVFTLVTAVIKIMDPTRPDTVPMSLAALGALIANLAAAAILARHRHHGGSLARAAWLSARNDALANVAVIAAALVALAWVSGWPDIIVGIGIAYLNADAGIKVWRAATKERLEAKYAEA</sequence>
<dbReference type="InterPro" id="IPR027469">
    <property type="entry name" value="Cation_efflux_TMD_sf"/>
</dbReference>
<keyword evidence="3 5" id="KW-1133">Transmembrane helix</keyword>
<evidence type="ECO:0000313" key="8">
    <source>
        <dbReference type="Proteomes" id="UP001172756"/>
    </source>
</evidence>
<reference evidence="7 8" key="1">
    <citation type="submission" date="2023-06" db="EMBL/GenBank/DDBJ databases">
        <title>SYSU T0a273.</title>
        <authorList>
            <person name="Gao L."/>
            <person name="Fang B.-Z."/>
            <person name="Li W.-J."/>
        </authorList>
    </citation>
    <scope>NUCLEOTIDE SEQUENCE [LARGE SCALE GENOMIC DNA]</scope>
    <source>
        <strain evidence="7 8">SYSU T0a273</strain>
    </source>
</reference>
<feature type="transmembrane region" description="Helical" evidence="5">
    <location>
        <begin position="165"/>
        <end position="183"/>
    </location>
</feature>
<accession>A0AB35MH70</accession>
<feature type="transmembrane region" description="Helical" evidence="5">
    <location>
        <begin position="44"/>
        <end position="62"/>
    </location>
</feature>
<feature type="transmembrane region" description="Helical" evidence="5">
    <location>
        <begin position="12"/>
        <end position="32"/>
    </location>
</feature>
<dbReference type="GO" id="GO:0008324">
    <property type="term" value="F:monoatomic cation transmembrane transporter activity"/>
    <property type="evidence" value="ECO:0007669"/>
    <property type="project" value="InterPro"/>
</dbReference>
<dbReference type="EMBL" id="JAUHQB010000003">
    <property type="protein sequence ID" value="MDN4483131.1"/>
    <property type="molecule type" value="Genomic_DNA"/>
</dbReference>
<dbReference type="InterPro" id="IPR058533">
    <property type="entry name" value="Cation_efflux_TM"/>
</dbReference>
<gene>
    <name evidence="7" type="ORF">QQ002_06230</name>
</gene>
<dbReference type="GO" id="GO:0016020">
    <property type="term" value="C:membrane"/>
    <property type="evidence" value="ECO:0007669"/>
    <property type="project" value="UniProtKB-SubCell"/>
</dbReference>
<dbReference type="Proteomes" id="UP001172756">
    <property type="component" value="Unassembled WGS sequence"/>
</dbReference>
<name>A0AB35MH70_9MICO</name>
<evidence type="ECO:0000256" key="2">
    <source>
        <dbReference type="ARBA" id="ARBA00022692"/>
    </source>
</evidence>
<protein>
    <submittedName>
        <fullName evidence="7">Cation transporter</fullName>
    </submittedName>
</protein>